<dbReference type="InterPro" id="IPR029787">
    <property type="entry name" value="Nucleotide_cyclase"/>
</dbReference>
<dbReference type="GO" id="GO:0016787">
    <property type="term" value="F:hydrolase activity"/>
    <property type="evidence" value="ECO:0007669"/>
    <property type="project" value="UniProtKB-KW"/>
</dbReference>
<dbReference type="GO" id="GO:0035556">
    <property type="term" value="P:intracellular signal transduction"/>
    <property type="evidence" value="ECO:0007669"/>
    <property type="project" value="InterPro"/>
</dbReference>
<dbReference type="OrthoDB" id="27092at2"/>
<dbReference type="Pfam" id="PF00211">
    <property type="entry name" value="Guanylate_cyc"/>
    <property type="match status" value="1"/>
</dbReference>
<dbReference type="SUPFAM" id="SSF55073">
    <property type="entry name" value="Nucleotide cyclase"/>
    <property type="match status" value="1"/>
</dbReference>
<dbReference type="GO" id="GO:0009190">
    <property type="term" value="P:cyclic nucleotide biosynthetic process"/>
    <property type="evidence" value="ECO:0007669"/>
    <property type="project" value="InterPro"/>
</dbReference>
<dbReference type="CDD" id="cd07302">
    <property type="entry name" value="CHD"/>
    <property type="match status" value="1"/>
</dbReference>
<dbReference type="RefSeq" id="WP_057740408.1">
    <property type="nucleotide sequence ID" value="NZ_LJYG01000002.1"/>
</dbReference>
<proteinExistence type="predicted"/>
<dbReference type="InterPro" id="IPR029058">
    <property type="entry name" value="AB_hydrolase_fold"/>
</dbReference>
<name>A0A0R3EEI8_9BRAD</name>
<gene>
    <name evidence="2" type="ORF">AOQ71_00310</name>
</gene>
<dbReference type="AlphaFoldDB" id="A0A0R3EEI8"/>
<evidence type="ECO:0000259" key="1">
    <source>
        <dbReference type="PROSITE" id="PS50125"/>
    </source>
</evidence>
<dbReference type="Pfam" id="PF00561">
    <property type="entry name" value="Abhydrolase_1"/>
    <property type="match status" value="1"/>
</dbReference>
<keyword evidence="3" id="KW-1185">Reference proteome</keyword>
<dbReference type="PROSITE" id="PS50125">
    <property type="entry name" value="GUANYLATE_CYCLASE_2"/>
    <property type="match status" value="1"/>
</dbReference>
<dbReference type="PRINTS" id="PR00111">
    <property type="entry name" value="ABHYDROLASE"/>
</dbReference>
<dbReference type="EMBL" id="LJYG01000002">
    <property type="protein sequence ID" value="KRQ17743.1"/>
    <property type="molecule type" value="Genomic_DNA"/>
</dbReference>
<dbReference type="Proteomes" id="UP000051936">
    <property type="component" value="Unassembled WGS sequence"/>
</dbReference>
<dbReference type="InterPro" id="IPR050471">
    <property type="entry name" value="AB_hydrolase"/>
</dbReference>
<dbReference type="InterPro" id="IPR001054">
    <property type="entry name" value="A/G_cyclase"/>
</dbReference>
<dbReference type="SMART" id="SM00044">
    <property type="entry name" value="CYCc"/>
    <property type="match status" value="1"/>
</dbReference>
<reference evidence="2 3" key="1">
    <citation type="submission" date="2015-09" db="EMBL/GenBank/DDBJ databases">
        <title>Draft Genome Sequence of Bradyrhizobium manausense Strain BR 3351T, a Novel Symbiotic Nitrogen-Fixing Alphaproteobacterium Isolated from Brazilian Amazon Rain Forest.</title>
        <authorList>
            <person name="De Araujo J.L."/>
            <person name="Zilli J.E."/>
        </authorList>
    </citation>
    <scope>NUCLEOTIDE SEQUENCE [LARGE SCALE GENOMIC DNA]</scope>
    <source>
        <strain evidence="2 3">BR3351</strain>
    </source>
</reference>
<dbReference type="PANTHER" id="PTHR43433:SF8">
    <property type="entry name" value="BIFUNCTIONAL LIPASE_ADENYLATE CYCLASE LIPJ"/>
    <property type="match status" value="1"/>
</dbReference>
<comment type="caution">
    <text evidence="2">The sequence shown here is derived from an EMBL/GenBank/DDBJ whole genome shotgun (WGS) entry which is preliminary data.</text>
</comment>
<accession>A0A0R3EEI8</accession>
<keyword evidence="2" id="KW-0378">Hydrolase</keyword>
<organism evidence="2 3">
    <name type="scientific">Bradyrhizobium manausense</name>
    <dbReference type="NCBI Taxonomy" id="989370"/>
    <lineage>
        <taxon>Bacteria</taxon>
        <taxon>Pseudomonadati</taxon>
        <taxon>Pseudomonadota</taxon>
        <taxon>Alphaproteobacteria</taxon>
        <taxon>Hyphomicrobiales</taxon>
        <taxon>Nitrobacteraceae</taxon>
        <taxon>Bradyrhizobium</taxon>
    </lineage>
</organism>
<sequence length="437" mass="47362">MQPVTQYAKSGDVHIAYQSFGSGPINLVMVPGFVSNVENYWEEPDLARFLNRLGTYARVVTFDKRGTGMSDRGVELPSLDQRMDDLRAVMDAAGMEQAALLGISEGAPLSVLFAATYPDRCRALVLYGSFSRFSYWFPTNEALEAFFGYVEQAWGTGGSVQKFAPSRANDAAFQRWWGRNERLGASPAAVKALMSMNSQIEISGILPAVRVPTLVIHRTGDKTVSVEGGRDVAAHIPGARLFELSGSDHIFYVGENAGEISDAIEEFLTGSRTSVPVDRVLATVLFTDIVGSTEKAAELGDQRWRDLLHNHHATIRRNLQRFRGQEVKTTGDGFLATFDGPARGVRCASAIAEEIRPLGIEVRAGLHTGECEMIGDDVSGIAVHIGARIAALAGASEVLVSSTVKDLVAGSGLRFKDRGTRSLKGIPGEWRIFAAEH</sequence>
<dbReference type="Gene3D" id="3.30.70.1230">
    <property type="entry name" value="Nucleotide cyclase"/>
    <property type="match status" value="1"/>
</dbReference>
<dbReference type="SUPFAM" id="SSF53474">
    <property type="entry name" value="alpha/beta-Hydrolases"/>
    <property type="match status" value="1"/>
</dbReference>
<evidence type="ECO:0000313" key="2">
    <source>
        <dbReference type="EMBL" id="KRQ17743.1"/>
    </source>
</evidence>
<feature type="domain" description="Guanylate cyclase" evidence="1">
    <location>
        <begin position="283"/>
        <end position="390"/>
    </location>
</feature>
<dbReference type="Gene3D" id="3.40.50.1820">
    <property type="entry name" value="alpha/beta hydrolase"/>
    <property type="match status" value="1"/>
</dbReference>
<protein>
    <submittedName>
        <fullName evidence="2">Hydrolase</fullName>
    </submittedName>
</protein>
<dbReference type="STRING" id="989370.AOQ71_00310"/>
<evidence type="ECO:0000313" key="3">
    <source>
        <dbReference type="Proteomes" id="UP000051936"/>
    </source>
</evidence>
<dbReference type="InterPro" id="IPR000073">
    <property type="entry name" value="AB_hydrolase_1"/>
</dbReference>
<dbReference type="PANTHER" id="PTHR43433">
    <property type="entry name" value="HYDROLASE, ALPHA/BETA FOLD FAMILY PROTEIN"/>
    <property type="match status" value="1"/>
</dbReference>
<dbReference type="GO" id="GO:0004016">
    <property type="term" value="F:adenylate cyclase activity"/>
    <property type="evidence" value="ECO:0007669"/>
    <property type="project" value="UniProtKB-ARBA"/>
</dbReference>